<evidence type="ECO:0000313" key="1">
    <source>
        <dbReference type="EMBL" id="QKD83919.1"/>
    </source>
</evidence>
<dbReference type="AlphaFoldDB" id="A0A6M8B937"/>
<proteinExistence type="predicted"/>
<dbReference type="SUPFAM" id="SSF81301">
    <property type="entry name" value="Nucleotidyltransferase"/>
    <property type="match status" value="1"/>
</dbReference>
<dbReference type="EMBL" id="CP053661">
    <property type="protein sequence ID" value="QKD83919.1"/>
    <property type="molecule type" value="Genomic_DNA"/>
</dbReference>
<gene>
    <name evidence="1" type="ORF">HPC62_18505</name>
</gene>
<dbReference type="Proteomes" id="UP000505210">
    <property type="component" value="Chromosome"/>
</dbReference>
<evidence type="ECO:0008006" key="3">
    <source>
        <dbReference type="Google" id="ProtNLM"/>
    </source>
</evidence>
<dbReference type="RefSeq" id="WP_172357997.1">
    <property type="nucleotide sequence ID" value="NZ_CP053661.1"/>
</dbReference>
<name>A0A6M8B937_9CYAN</name>
<dbReference type="KEGG" id="theu:HPC62_18505"/>
<dbReference type="Gene3D" id="3.30.460.40">
    <property type="match status" value="1"/>
</dbReference>
<reference evidence="1 2" key="1">
    <citation type="submission" date="2020-05" db="EMBL/GenBank/DDBJ databases">
        <title>Complete genome sequence of of a novel Thermoleptolyngbya strain isolated from hot springs of Ganzi, Sichuan China.</title>
        <authorList>
            <person name="Tang J."/>
            <person name="Daroch M."/>
            <person name="Li L."/>
            <person name="Waleron K."/>
            <person name="Waleron M."/>
            <person name="Waleron M."/>
        </authorList>
    </citation>
    <scope>NUCLEOTIDE SEQUENCE [LARGE SCALE GENOMIC DNA]</scope>
    <source>
        <strain evidence="1 2">PKUAC-SCTA183</strain>
    </source>
</reference>
<sequence length="296" mass="33100">MPAQSSNYQPQASDTTVAADQLRFRLLRQQSMASRLEMAAALERSARELSWVSLQQRFPSLLPEAFAEKVLRTWCGGRFCSDVLEGILANISPSPALPGKDMNWIQDSLALAVQLHSIFQSLGVDYYITGGVAATAYGEPRTTQDLDVVLNLNPDLNPADLTQLISALEAAGFYVPGVEEVLTRQTRTLQIIHQETILQADLVLSGADAFDMEKFRRRRRLSIPNRGDFYFASPEDLILSKLQWRQSSQSEKQWRDILGILKTQTDQLDIAYLQHWSAQLGVAADLEQAFQESGLI</sequence>
<dbReference type="InterPro" id="IPR043519">
    <property type="entry name" value="NT_sf"/>
</dbReference>
<evidence type="ECO:0000313" key="2">
    <source>
        <dbReference type="Proteomes" id="UP000505210"/>
    </source>
</evidence>
<protein>
    <recommendedName>
        <fullName evidence="3">Nucleotidyltransferase family protein</fullName>
    </recommendedName>
</protein>
<accession>A0A6M8B937</accession>
<keyword evidence="2" id="KW-1185">Reference proteome</keyword>
<organism evidence="1 2">
    <name type="scientific">Thermoleptolyngbya sichuanensis A183</name>
    <dbReference type="NCBI Taxonomy" id="2737172"/>
    <lineage>
        <taxon>Bacteria</taxon>
        <taxon>Bacillati</taxon>
        <taxon>Cyanobacteriota</taxon>
        <taxon>Cyanophyceae</taxon>
        <taxon>Oculatellales</taxon>
        <taxon>Oculatellaceae</taxon>
        <taxon>Thermoleptolyngbya</taxon>
        <taxon>Thermoleptolyngbya sichuanensis</taxon>
    </lineage>
</organism>